<dbReference type="EMBL" id="JAEHTE010000026">
    <property type="protein sequence ID" value="MBI6886047.1"/>
    <property type="molecule type" value="Genomic_DNA"/>
</dbReference>
<accession>A0A8I1EH74</accession>
<organism evidence="2 3">
    <name type="scientific">Pseudomonas putida</name>
    <name type="common">Arthrobacter siderocapsulatus</name>
    <dbReference type="NCBI Taxonomy" id="303"/>
    <lineage>
        <taxon>Bacteria</taxon>
        <taxon>Pseudomonadati</taxon>
        <taxon>Pseudomonadota</taxon>
        <taxon>Gammaproteobacteria</taxon>
        <taxon>Pseudomonadales</taxon>
        <taxon>Pseudomonadaceae</taxon>
        <taxon>Pseudomonas</taxon>
    </lineage>
</organism>
<comment type="caution">
    <text evidence="2">The sequence shown here is derived from an EMBL/GenBank/DDBJ whole genome shotgun (WGS) entry which is preliminary data.</text>
</comment>
<evidence type="ECO:0000313" key="3">
    <source>
        <dbReference type="Proteomes" id="UP000637061"/>
    </source>
</evidence>
<dbReference type="AlphaFoldDB" id="A0A8I1EH74"/>
<dbReference type="Proteomes" id="UP000637061">
    <property type="component" value="Unassembled WGS sequence"/>
</dbReference>
<evidence type="ECO:0000313" key="2">
    <source>
        <dbReference type="EMBL" id="MBI6886047.1"/>
    </source>
</evidence>
<gene>
    <name evidence="2" type="ORF">JEU22_19260</name>
</gene>
<sequence>MQDEDNLGDNKGTGVELPPGVFPPMPGYTTGDLLAVANAPVEALLEAHNIDPGLIRETVIALAEHLYRAFERDDIQYQIATWYQKPYDEPWMRKRSVEIIAEQFAIVTVEAAADSLDGSPLRGLGKAFFGDFIERAGAAIKAHILKLNEG</sequence>
<feature type="region of interest" description="Disordered" evidence="1">
    <location>
        <begin position="1"/>
        <end position="21"/>
    </location>
</feature>
<reference evidence="2" key="1">
    <citation type="submission" date="2020-12" db="EMBL/GenBank/DDBJ databases">
        <title>Enhanced detection system for hospital associated transmission using whole genome sequencing surveillance.</title>
        <authorList>
            <person name="Harrison L.H."/>
            <person name="Van Tyne D."/>
            <person name="Marsh J.W."/>
            <person name="Griffith M.P."/>
            <person name="Snyder D.J."/>
            <person name="Cooper V.S."/>
            <person name="Mustapha M."/>
        </authorList>
    </citation>
    <scope>NUCLEOTIDE SEQUENCE</scope>
    <source>
        <strain evidence="2">PSB00042</strain>
    </source>
</reference>
<proteinExistence type="predicted"/>
<dbReference type="RefSeq" id="WP_104887863.1">
    <property type="nucleotide sequence ID" value="NZ_JAEHTE010000026.1"/>
</dbReference>
<evidence type="ECO:0000256" key="1">
    <source>
        <dbReference type="SAM" id="MobiDB-lite"/>
    </source>
</evidence>
<name>A0A8I1EH74_PSEPU</name>
<protein>
    <submittedName>
        <fullName evidence="2">Uncharacterized protein</fullName>
    </submittedName>
</protein>